<proteinExistence type="predicted"/>
<gene>
    <name evidence="1" type="ORF">ZEAMMB73_Zm00001d051090</name>
</gene>
<protein>
    <submittedName>
        <fullName evidence="1">16S rRNA processing protein RimM family</fullName>
    </submittedName>
</protein>
<dbReference type="InParanoid" id="A0A1D6Q4X4"/>
<reference evidence="1" key="1">
    <citation type="submission" date="2015-12" db="EMBL/GenBank/DDBJ databases">
        <title>Update maize B73 reference genome by single molecule sequencing technologies.</title>
        <authorList>
            <consortium name="Maize Genome Sequencing Project"/>
            <person name="Ware D."/>
        </authorList>
    </citation>
    <scope>NUCLEOTIDE SEQUENCE</scope>
    <source>
        <tissue evidence="1">Seedling</tissue>
    </source>
</reference>
<evidence type="ECO:0000313" key="1">
    <source>
        <dbReference type="EMBL" id="AQK53597.1"/>
    </source>
</evidence>
<dbReference type="ExpressionAtlas" id="A0A1D6Q4X4">
    <property type="expression patterns" value="baseline"/>
</dbReference>
<name>A0A1D6Q4X4_MAIZE</name>
<accession>A0A1D6Q4X4</accession>
<dbReference type="EMBL" id="CM000780">
    <property type="protein sequence ID" value="AQK53597.1"/>
    <property type="molecule type" value="Genomic_DNA"/>
</dbReference>
<dbReference type="STRING" id="4577.A0A1D6Q4X4"/>
<sequence>MRVIVKIQKIKIQSHHVRITPEDIVPDVDMASREMRITPPKGLLELNSRSDKRSKKERHAMV</sequence>
<organism evidence="1">
    <name type="scientific">Zea mays</name>
    <name type="common">Maize</name>
    <dbReference type="NCBI Taxonomy" id="4577"/>
    <lineage>
        <taxon>Eukaryota</taxon>
        <taxon>Viridiplantae</taxon>
        <taxon>Streptophyta</taxon>
        <taxon>Embryophyta</taxon>
        <taxon>Tracheophyta</taxon>
        <taxon>Spermatophyta</taxon>
        <taxon>Magnoliopsida</taxon>
        <taxon>Liliopsida</taxon>
        <taxon>Poales</taxon>
        <taxon>Poaceae</taxon>
        <taxon>PACMAD clade</taxon>
        <taxon>Panicoideae</taxon>
        <taxon>Andropogonodae</taxon>
        <taxon>Andropogoneae</taxon>
        <taxon>Tripsacinae</taxon>
        <taxon>Zea</taxon>
    </lineage>
</organism>
<dbReference type="AlphaFoldDB" id="A0A1D6Q4X4"/>
<feature type="non-terminal residue" evidence="1">
    <location>
        <position position="62"/>
    </location>
</feature>